<name>A0A6H0XYW0_9PEZI</name>
<dbReference type="InterPro" id="IPR051299">
    <property type="entry name" value="AB_hydrolase_lip/est"/>
</dbReference>
<dbReference type="GO" id="GO:0006629">
    <property type="term" value="P:lipid metabolic process"/>
    <property type="evidence" value="ECO:0007669"/>
    <property type="project" value="InterPro"/>
</dbReference>
<keyword evidence="6" id="KW-1185">Reference proteome</keyword>
<evidence type="ECO:0000313" key="5">
    <source>
        <dbReference type="EMBL" id="QIW99933.1"/>
    </source>
</evidence>
<keyword evidence="2" id="KW-0378">Hydrolase</keyword>
<organism evidence="5 6">
    <name type="scientific">Peltaster fructicola</name>
    <dbReference type="NCBI Taxonomy" id="286661"/>
    <lineage>
        <taxon>Eukaryota</taxon>
        <taxon>Fungi</taxon>
        <taxon>Dikarya</taxon>
        <taxon>Ascomycota</taxon>
        <taxon>Pezizomycotina</taxon>
        <taxon>Dothideomycetes</taxon>
        <taxon>Dothideomycetes incertae sedis</taxon>
        <taxon>Peltaster</taxon>
    </lineage>
</organism>
<keyword evidence="1 3" id="KW-0732">Signal</keyword>
<dbReference type="InterPro" id="IPR002921">
    <property type="entry name" value="Fungal_lipase-type"/>
</dbReference>
<sequence length="355" mass="39020">MLLPILLLPLLCFAVDQIPLRDDRQISPELFADLERASRIADIAYCVTSYSTGISKPFNCSSRCEDFPGFELLKAFNTGPALSDSAGFVALDHGREQIVVAFRGTYSIANAIADLTTVPQEYTPYPGQDDGPIDEDACKNCTVHIGFNRAWHNTRDAIMPNLVAAAAIHPTYGTTLVGHSLGGAVAMLAALELYARGFDPSVITFGEPRTGNQALSDYLDTLFDLQHDARRYRRVTHVNDPIPLLPLSEWGFRMHAGEVFISKESLSPDVADLHHCVGDNDPTCIAGQDAPSNDLLSSVKDEIYDIQTEPWGIPSRYKLWQLLFAHRDYFHRIGLCIPGGDPLGGGHDYNDTTVL</sequence>
<accession>A0A6H0XYW0</accession>
<dbReference type="AlphaFoldDB" id="A0A6H0XYW0"/>
<gene>
    <name evidence="5" type="ORF">AMS68_005451</name>
</gene>
<dbReference type="CDD" id="cd00519">
    <property type="entry name" value="Lipase_3"/>
    <property type="match status" value="1"/>
</dbReference>
<dbReference type="OrthoDB" id="438440at2759"/>
<evidence type="ECO:0000313" key="6">
    <source>
        <dbReference type="Proteomes" id="UP000503462"/>
    </source>
</evidence>
<dbReference type="EMBL" id="CP051142">
    <property type="protein sequence ID" value="QIW99933.1"/>
    <property type="molecule type" value="Genomic_DNA"/>
</dbReference>
<dbReference type="Pfam" id="PF01764">
    <property type="entry name" value="Lipase_3"/>
    <property type="match status" value="1"/>
</dbReference>
<reference evidence="5 6" key="1">
    <citation type="journal article" date="2016" name="Sci. Rep.">
        <title>Peltaster fructicola genome reveals evolution from an invasive phytopathogen to an ectophytic parasite.</title>
        <authorList>
            <person name="Xu C."/>
            <person name="Chen H."/>
            <person name="Gleason M.L."/>
            <person name="Xu J.R."/>
            <person name="Liu H."/>
            <person name="Zhang R."/>
            <person name="Sun G."/>
        </authorList>
    </citation>
    <scope>NUCLEOTIDE SEQUENCE [LARGE SCALE GENOMIC DNA]</scope>
    <source>
        <strain evidence="5 6">LNHT1506</strain>
    </source>
</reference>
<evidence type="ECO:0000256" key="3">
    <source>
        <dbReference type="SAM" id="SignalP"/>
    </source>
</evidence>
<evidence type="ECO:0000259" key="4">
    <source>
        <dbReference type="Pfam" id="PF01764"/>
    </source>
</evidence>
<dbReference type="PANTHER" id="PTHR46640">
    <property type="entry name" value="TRIACYLGLYCEROL LIPASE, PUTATIVE (AFU_ORTHOLOGUE AFUA_6G06510)-RELATED"/>
    <property type="match status" value="1"/>
</dbReference>
<protein>
    <recommendedName>
        <fullName evidence="4">Fungal lipase-type domain-containing protein</fullName>
    </recommendedName>
</protein>
<dbReference type="Proteomes" id="UP000503462">
    <property type="component" value="Chromosome 4"/>
</dbReference>
<dbReference type="GO" id="GO:0016787">
    <property type="term" value="F:hydrolase activity"/>
    <property type="evidence" value="ECO:0007669"/>
    <property type="project" value="UniProtKB-KW"/>
</dbReference>
<feature type="domain" description="Fungal lipase-type" evidence="4">
    <location>
        <begin position="99"/>
        <end position="247"/>
    </location>
</feature>
<dbReference type="Gene3D" id="3.40.50.1820">
    <property type="entry name" value="alpha/beta hydrolase"/>
    <property type="match status" value="1"/>
</dbReference>
<feature type="chain" id="PRO_5026075586" description="Fungal lipase-type domain-containing protein" evidence="3">
    <location>
        <begin position="18"/>
        <end position="355"/>
    </location>
</feature>
<feature type="signal peptide" evidence="3">
    <location>
        <begin position="1"/>
        <end position="17"/>
    </location>
</feature>
<dbReference type="InterPro" id="IPR029058">
    <property type="entry name" value="AB_hydrolase_fold"/>
</dbReference>
<dbReference type="PANTHER" id="PTHR46640:SF1">
    <property type="entry name" value="FUNGAL LIPASE-LIKE DOMAIN-CONTAINING PROTEIN-RELATED"/>
    <property type="match status" value="1"/>
</dbReference>
<dbReference type="SUPFAM" id="SSF53474">
    <property type="entry name" value="alpha/beta-Hydrolases"/>
    <property type="match status" value="1"/>
</dbReference>
<proteinExistence type="predicted"/>
<evidence type="ECO:0000256" key="2">
    <source>
        <dbReference type="ARBA" id="ARBA00022801"/>
    </source>
</evidence>
<evidence type="ECO:0000256" key="1">
    <source>
        <dbReference type="ARBA" id="ARBA00022729"/>
    </source>
</evidence>